<evidence type="ECO:0000313" key="3">
    <source>
        <dbReference type="Proteomes" id="UP000008021"/>
    </source>
</evidence>
<evidence type="ECO:0000256" key="1">
    <source>
        <dbReference type="SAM" id="MobiDB-lite"/>
    </source>
</evidence>
<dbReference type="EnsemblPlants" id="OMERI02G25470.1">
    <property type="protein sequence ID" value="OMERI02G25470.1"/>
    <property type="gene ID" value="OMERI02G25470"/>
</dbReference>
<reference evidence="2" key="1">
    <citation type="submission" date="2015-04" db="UniProtKB">
        <authorList>
            <consortium name="EnsemblPlants"/>
        </authorList>
    </citation>
    <scope>IDENTIFICATION</scope>
</reference>
<accession>A0A0E0CP53</accession>
<name>A0A0E0CP53_9ORYZ</name>
<protein>
    <submittedName>
        <fullName evidence="2">Uncharacterized protein</fullName>
    </submittedName>
</protein>
<organism evidence="2">
    <name type="scientific">Oryza meridionalis</name>
    <dbReference type="NCBI Taxonomy" id="40149"/>
    <lineage>
        <taxon>Eukaryota</taxon>
        <taxon>Viridiplantae</taxon>
        <taxon>Streptophyta</taxon>
        <taxon>Embryophyta</taxon>
        <taxon>Tracheophyta</taxon>
        <taxon>Spermatophyta</taxon>
        <taxon>Magnoliopsida</taxon>
        <taxon>Liliopsida</taxon>
        <taxon>Poales</taxon>
        <taxon>Poaceae</taxon>
        <taxon>BOP clade</taxon>
        <taxon>Oryzoideae</taxon>
        <taxon>Oryzeae</taxon>
        <taxon>Oryzinae</taxon>
        <taxon>Oryza</taxon>
    </lineage>
</organism>
<keyword evidence="3" id="KW-1185">Reference proteome</keyword>
<evidence type="ECO:0000313" key="2">
    <source>
        <dbReference type="EnsemblPlants" id="OMERI02G25470.1"/>
    </source>
</evidence>
<sequence length="186" mass="20186">MSPGRGAMKTPPLSSVKFSKKAKSFHPAAPLEEMGRHDNALKREEILENVIIAGLDQGWAKFSLAARRLQNHRCHVDAPSPSTFVSAWALHRRPLPGILHVSPRYAGLLCRRPRLLAPATGRASSRVAPVSLRAGRRPCLLRRPAVARPNLSASCCRRRCPQPAADTVRSHPSIGAAPALARRALG</sequence>
<reference evidence="2" key="2">
    <citation type="submission" date="2018-05" db="EMBL/GenBank/DDBJ databases">
        <title>OmerRS3 (Oryza meridionalis Reference Sequence Version 3).</title>
        <authorList>
            <person name="Zhang J."/>
            <person name="Kudrna D."/>
            <person name="Lee S."/>
            <person name="Talag J."/>
            <person name="Welchert J."/>
            <person name="Wing R.A."/>
        </authorList>
    </citation>
    <scope>NUCLEOTIDE SEQUENCE [LARGE SCALE GENOMIC DNA]</scope>
    <source>
        <strain evidence="2">cv. OR44</strain>
    </source>
</reference>
<dbReference type="AlphaFoldDB" id="A0A0E0CP53"/>
<dbReference type="Proteomes" id="UP000008021">
    <property type="component" value="Chromosome 2"/>
</dbReference>
<feature type="region of interest" description="Disordered" evidence="1">
    <location>
        <begin position="1"/>
        <end position="20"/>
    </location>
</feature>
<dbReference type="Gramene" id="OMERI02G25470.1">
    <property type="protein sequence ID" value="OMERI02G25470.1"/>
    <property type="gene ID" value="OMERI02G25470"/>
</dbReference>
<proteinExistence type="predicted"/>
<dbReference type="HOGENOM" id="CLU_1456643_0_0_1"/>